<dbReference type="PRINTS" id="PR01415">
    <property type="entry name" value="ANKYRIN"/>
</dbReference>
<dbReference type="InterPro" id="IPR036770">
    <property type="entry name" value="Ankyrin_rpt-contain_sf"/>
</dbReference>
<dbReference type="SMART" id="SM00248">
    <property type="entry name" value="ANK"/>
    <property type="match status" value="13"/>
</dbReference>
<dbReference type="EMBL" id="JABAHT010000092">
    <property type="protein sequence ID" value="KAF4665508.1"/>
    <property type="molecule type" value="Genomic_DNA"/>
</dbReference>
<feature type="region of interest" description="Disordered" evidence="4">
    <location>
        <begin position="957"/>
        <end position="982"/>
    </location>
</feature>
<feature type="repeat" description="ANK" evidence="3">
    <location>
        <begin position="884"/>
        <end position="916"/>
    </location>
</feature>
<evidence type="ECO:0000256" key="1">
    <source>
        <dbReference type="ARBA" id="ARBA00022737"/>
    </source>
</evidence>
<dbReference type="Pfam" id="PF00023">
    <property type="entry name" value="Ank"/>
    <property type="match status" value="2"/>
</dbReference>
<dbReference type="AlphaFoldDB" id="A0A7J6M1R1"/>
<comment type="caution">
    <text evidence="5">The sequence shown here is derived from an EMBL/GenBank/DDBJ whole genome shotgun (WGS) entry which is preliminary data.</text>
</comment>
<dbReference type="SUPFAM" id="SSF48403">
    <property type="entry name" value="Ankyrin repeat"/>
    <property type="match status" value="3"/>
</dbReference>
<accession>A0A7J6M1R1</accession>
<feature type="repeat" description="ANK" evidence="3">
    <location>
        <begin position="341"/>
        <end position="369"/>
    </location>
</feature>
<dbReference type="Gene3D" id="1.25.40.20">
    <property type="entry name" value="Ankyrin repeat-containing domain"/>
    <property type="match status" value="4"/>
</dbReference>
<dbReference type="Proteomes" id="UP000570595">
    <property type="component" value="Unassembled WGS sequence"/>
</dbReference>
<protein>
    <recommendedName>
        <fullName evidence="7">Ankyrin Repeat Protein</fullName>
    </recommendedName>
</protein>
<feature type="region of interest" description="Disordered" evidence="4">
    <location>
        <begin position="686"/>
        <end position="729"/>
    </location>
</feature>
<dbReference type="OrthoDB" id="446111at2759"/>
<name>A0A7J6M1R1_PEROL</name>
<dbReference type="InterPro" id="IPR002110">
    <property type="entry name" value="Ankyrin_rpt"/>
</dbReference>
<reference evidence="5 6" key="1">
    <citation type="submission" date="2020-04" db="EMBL/GenBank/DDBJ databases">
        <title>Perkinsus olseni comparative genomics.</title>
        <authorList>
            <person name="Bogema D.R."/>
        </authorList>
    </citation>
    <scope>NUCLEOTIDE SEQUENCE [LARGE SCALE GENOMIC DNA]</scope>
    <source>
        <strain evidence="5">ATCC PRA-179</strain>
    </source>
</reference>
<feature type="repeat" description="ANK" evidence="3">
    <location>
        <begin position="373"/>
        <end position="405"/>
    </location>
</feature>
<feature type="repeat" description="ANK" evidence="3">
    <location>
        <begin position="534"/>
        <end position="566"/>
    </location>
</feature>
<evidence type="ECO:0000313" key="5">
    <source>
        <dbReference type="EMBL" id="KAF4665508.1"/>
    </source>
</evidence>
<dbReference type="PROSITE" id="PS50297">
    <property type="entry name" value="ANK_REP_REGION"/>
    <property type="match status" value="7"/>
</dbReference>
<feature type="repeat" description="ANK" evidence="3">
    <location>
        <begin position="811"/>
        <end position="843"/>
    </location>
</feature>
<dbReference type="PROSITE" id="PS50088">
    <property type="entry name" value="ANK_REPEAT"/>
    <property type="match status" value="7"/>
</dbReference>
<evidence type="ECO:0000256" key="4">
    <source>
        <dbReference type="SAM" id="MobiDB-lite"/>
    </source>
</evidence>
<dbReference type="PANTHER" id="PTHR24198:SF165">
    <property type="entry name" value="ANKYRIN REPEAT-CONTAINING PROTEIN-RELATED"/>
    <property type="match status" value="1"/>
</dbReference>
<sequence>MLSKALRPNAAIVTLLRPTYRMSHLPRTWSQSRGFGSFRKATDGPKNHRYGSSRESLVFEFWHASPGGVITSPDIVALMKTISDLEGWIELDAGCPGRHNTLRSLTRGSGVRCGRRCCNEGDAVSCCGKCGCRIMEPGEARRCRTALQKNCGDVAHRCCGGCCGESCTSELDPDCEADDRSRGLEEDLANGIDSDGRPALVRAALWRRPDLVRDLLDQGADPTEPSSGVGDTAIRVAVEGDNEDVLGEIINHVGPSDRDIEFHTIERKRIALKELMSVEDRAGRRVSDYPDALAIQMAICRAYEYMLNICEFVVDDVPRPDLMGPENPRVLPVHVDAVDWSGETALFSAVRRGHLRKAEFLLDHGAAVDKEVWGRTALHEAVRVGAVDVMKLLLKYGADPNLIAEVDGLSCLHVAMTRGGNSDVIRSLLDHGADPAVRSEKVCNFTIDGVDRGLASGSTAMHFAMQLERRDLAALVLDCLGPRPSDVDSTVRDEKSRRCECLMGTRNDAGLLASFAKSFFSSCPSECGIRRGLVGWTDLELAASTGNLSEVKTLIARGADPRAANENGQTALHFAAVNGNSSVVELLVEKGANLNAEDTCGRIPLVLAVQQKQKGAVRALVHYKPSISTEQLLKAVQLAHGYDDEEILSILRESDGPSNSDSKDQQYHCMGVHIEGNTRAPWEQENAHAQIPSVSDKSTPPPQDNGDGSPQQAVDDEGTHRRAPSPDDFDIASLEEERRGLFSLLNNGSDVSPAEKMRIENSLTEIGKRMHEIESLIQSSIFGQLERMIDLICNNVDSSTPHIKIDSTDELGWTPLHWAAYKGHSKIVKFLLERGADTRKLTRRESASPLICAVARRDSDPATRLQIVRALLEHGALPNTQDGDGETPLHFAVGFLEYDVAKVLLENGADPSIRTRYSITVGENNFAAGSTALHYAHQLRAENLIRLIASYAGRSDDVHRELDPEESRQDVHMTRDGNGHTPVQVHPRWPCYMI</sequence>
<dbReference type="PANTHER" id="PTHR24198">
    <property type="entry name" value="ANKYRIN REPEAT AND PROTEIN KINASE DOMAIN-CONTAINING PROTEIN"/>
    <property type="match status" value="1"/>
</dbReference>
<organism evidence="5 6">
    <name type="scientific">Perkinsus olseni</name>
    <name type="common">Perkinsus atlanticus</name>
    <dbReference type="NCBI Taxonomy" id="32597"/>
    <lineage>
        <taxon>Eukaryota</taxon>
        <taxon>Sar</taxon>
        <taxon>Alveolata</taxon>
        <taxon>Perkinsozoa</taxon>
        <taxon>Perkinsea</taxon>
        <taxon>Perkinsida</taxon>
        <taxon>Perkinsidae</taxon>
        <taxon>Perkinsus</taxon>
    </lineage>
</organism>
<gene>
    <name evidence="5" type="ORF">FOZ61_010818</name>
</gene>
<evidence type="ECO:0000256" key="2">
    <source>
        <dbReference type="ARBA" id="ARBA00023043"/>
    </source>
</evidence>
<evidence type="ECO:0008006" key="7">
    <source>
        <dbReference type="Google" id="ProtNLM"/>
    </source>
</evidence>
<keyword evidence="2 3" id="KW-0040">ANK repeat</keyword>
<feature type="compositionally biased region" description="Basic and acidic residues" evidence="4">
    <location>
        <begin position="957"/>
        <end position="978"/>
    </location>
</feature>
<dbReference type="Pfam" id="PF12796">
    <property type="entry name" value="Ank_2"/>
    <property type="match status" value="3"/>
</dbReference>
<feature type="repeat" description="ANK" evidence="3">
    <location>
        <begin position="407"/>
        <end position="440"/>
    </location>
</feature>
<feature type="repeat" description="ANK" evidence="3">
    <location>
        <begin position="567"/>
        <end position="599"/>
    </location>
</feature>
<keyword evidence="1" id="KW-0677">Repeat</keyword>
<evidence type="ECO:0000256" key="3">
    <source>
        <dbReference type="PROSITE-ProRule" id="PRU00023"/>
    </source>
</evidence>
<evidence type="ECO:0000313" key="6">
    <source>
        <dbReference type="Proteomes" id="UP000570595"/>
    </source>
</evidence>
<proteinExistence type="predicted"/>